<feature type="domain" description="Thioredoxin" evidence="2">
    <location>
        <begin position="1"/>
        <end position="159"/>
    </location>
</feature>
<evidence type="ECO:0000256" key="1">
    <source>
        <dbReference type="SAM" id="MobiDB-lite"/>
    </source>
</evidence>
<dbReference type="RefSeq" id="WP_143109401.1">
    <property type="nucleotide sequence ID" value="NZ_FPCG01000002.1"/>
</dbReference>
<protein>
    <submittedName>
        <fullName evidence="3">AhpC/TSA family protein</fullName>
    </submittedName>
</protein>
<evidence type="ECO:0000313" key="3">
    <source>
        <dbReference type="EMBL" id="SFV20995.1"/>
    </source>
</evidence>
<organism evidence="3 4">
    <name type="scientific">Micrococcus terreus</name>
    <dbReference type="NCBI Taxonomy" id="574650"/>
    <lineage>
        <taxon>Bacteria</taxon>
        <taxon>Bacillati</taxon>
        <taxon>Actinomycetota</taxon>
        <taxon>Actinomycetes</taxon>
        <taxon>Micrococcales</taxon>
        <taxon>Micrococcaceae</taxon>
        <taxon>Micrococcus</taxon>
    </lineage>
</organism>
<evidence type="ECO:0000313" key="4">
    <source>
        <dbReference type="Proteomes" id="UP000198881"/>
    </source>
</evidence>
<reference evidence="3 4" key="1">
    <citation type="submission" date="2016-10" db="EMBL/GenBank/DDBJ databases">
        <authorList>
            <person name="de Groot N.N."/>
        </authorList>
    </citation>
    <scope>NUCLEOTIDE SEQUENCE [LARGE SCALE GENOMIC DNA]</scope>
    <source>
        <strain evidence="3 4">CGMCC 1.7054</strain>
    </source>
</reference>
<dbReference type="InterPro" id="IPR013766">
    <property type="entry name" value="Thioredoxin_domain"/>
</dbReference>
<dbReference type="PROSITE" id="PS51352">
    <property type="entry name" value="THIOREDOXIN_2"/>
    <property type="match status" value="1"/>
</dbReference>
<dbReference type="SUPFAM" id="SSF52833">
    <property type="entry name" value="Thioredoxin-like"/>
    <property type="match status" value="1"/>
</dbReference>
<dbReference type="InterPro" id="IPR036249">
    <property type="entry name" value="Thioredoxin-like_sf"/>
</dbReference>
<evidence type="ECO:0000259" key="2">
    <source>
        <dbReference type="PROSITE" id="PS51352"/>
    </source>
</evidence>
<dbReference type="Pfam" id="PF00578">
    <property type="entry name" value="AhpC-TSA"/>
    <property type="match status" value="1"/>
</dbReference>
<dbReference type="GO" id="GO:0016209">
    <property type="term" value="F:antioxidant activity"/>
    <property type="evidence" value="ECO:0007669"/>
    <property type="project" value="InterPro"/>
</dbReference>
<keyword evidence="4" id="KW-1185">Reference proteome</keyword>
<dbReference type="Gene3D" id="3.40.30.10">
    <property type="entry name" value="Glutaredoxin"/>
    <property type="match status" value="1"/>
</dbReference>
<dbReference type="EMBL" id="FPCG01000002">
    <property type="protein sequence ID" value="SFV20995.1"/>
    <property type="molecule type" value="Genomic_DNA"/>
</dbReference>
<dbReference type="AlphaFoldDB" id="A0A1I7MGE3"/>
<accession>A0A1I7MGE3</accession>
<sequence>MVPPTTPRLRDQHGQPWAWPPLAPSGERTKGFLLPDGGSVASRCWIAFLPGAFTPVCTRELGWMQSLADQLADQGIALRIVSCDPAPVLRPVAEEWGISIPMLSDFWPHGAAAQLLGEFDAESGRARRSSVLIDVDGTVLHRIQAAPGEERTPQSHLNL</sequence>
<proteinExistence type="predicted"/>
<dbReference type="InterPro" id="IPR000866">
    <property type="entry name" value="AhpC/TSA"/>
</dbReference>
<feature type="region of interest" description="Disordered" evidence="1">
    <location>
        <begin position="1"/>
        <end position="23"/>
    </location>
</feature>
<dbReference type="Proteomes" id="UP000198881">
    <property type="component" value="Unassembled WGS sequence"/>
</dbReference>
<dbReference type="OrthoDB" id="9812811at2"/>
<dbReference type="STRING" id="574650.SAMN04487966_102127"/>
<name>A0A1I7MGE3_9MICC</name>
<gene>
    <name evidence="3" type="ORF">SAMN04487966_102127</name>
</gene>
<dbReference type="GO" id="GO:0016491">
    <property type="term" value="F:oxidoreductase activity"/>
    <property type="evidence" value="ECO:0007669"/>
    <property type="project" value="InterPro"/>
</dbReference>